<dbReference type="Proteomes" id="UP000319257">
    <property type="component" value="Unassembled WGS sequence"/>
</dbReference>
<comment type="caution">
    <text evidence="2">The sequence shown here is derived from an EMBL/GenBank/DDBJ whole genome shotgun (WGS) entry which is preliminary data.</text>
</comment>
<keyword evidence="3" id="KW-1185">Reference proteome</keyword>
<dbReference type="RefSeq" id="XP_030996484.1">
    <property type="nucleotide sequence ID" value="XM_031139660.1"/>
</dbReference>
<protein>
    <submittedName>
        <fullName evidence="2">Uncharacterized protein</fullName>
    </submittedName>
</protein>
<name>A0A507B4L9_9PEZI</name>
<feature type="region of interest" description="Disordered" evidence="1">
    <location>
        <begin position="155"/>
        <end position="235"/>
    </location>
</feature>
<evidence type="ECO:0000256" key="1">
    <source>
        <dbReference type="SAM" id="MobiDB-lite"/>
    </source>
</evidence>
<organism evidence="2 3">
    <name type="scientific">Thyridium curvatum</name>
    <dbReference type="NCBI Taxonomy" id="1093900"/>
    <lineage>
        <taxon>Eukaryota</taxon>
        <taxon>Fungi</taxon>
        <taxon>Dikarya</taxon>
        <taxon>Ascomycota</taxon>
        <taxon>Pezizomycotina</taxon>
        <taxon>Sordariomycetes</taxon>
        <taxon>Sordariomycetidae</taxon>
        <taxon>Thyridiales</taxon>
        <taxon>Thyridiaceae</taxon>
        <taxon>Thyridium</taxon>
    </lineage>
</organism>
<proteinExistence type="predicted"/>
<feature type="compositionally biased region" description="Low complexity" evidence="1">
    <location>
        <begin position="88"/>
        <end position="103"/>
    </location>
</feature>
<dbReference type="GeneID" id="41972615"/>
<dbReference type="EMBL" id="SKBQ01000026">
    <property type="protein sequence ID" value="TPX14773.1"/>
    <property type="molecule type" value="Genomic_DNA"/>
</dbReference>
<evidence type="ECO:0000313" key="2">
    <source>
        <dbReference type="EMBL" id="TPX14773.1"/>
    </source>
</evidence>
<reference evidence="2 3" key="1">
    <citation type="submission" date="2019-06" db="EMBL/GenBank/DDBJ databases">
        <title>Draft genome sequence of the filamentous fungus Phialemoniopsis curvata isolated from diesel fuel.</title>
        <authorList>
            <person name="Varaljay V.A."/>
            <person name="Lyon W.J."/>
            <person name="Crouch A.L."/>
            <person name="Drake C.E."/>
            <person name="Hollomon J.M."/>
            <person name="Nadeau L.J."/>
            <person name="Nunn H.S."/>
            <person name="Stevenson B.S."/>
            <person name="Bojanowski C.L."/>
            <person name="Crookes-Goodson W.J."/>
        </authorList>
    </citation>
    <scope>NUCLEOTIDE SEQUENCE [LARGE SCALE GENOMIC DNA]</scope>
    <source>
        <strain evidence="2 3">D216</strain>
    </source>
</reference>
<evidence type="ECO:0000313" key="3">
    <source>
        <dbReference type="Proteomes" id="UP000319257"/>
    </source>
</evidence>
<dbReference type="InParanoid" id="A0A507B4L9"/>
<feature type="compositionally biased region" description="Low complexity" evidence="1">
    <location>
        <begin position="170"/>
        <end position="181"/>
    </location>
</feature>
<gene>
    <name evidence="2" type="ORF">E0L32_005168</name>
</gene>
<sequence length="300" mass="33114">MSYYSYPQYGGQFSNGEENPEDAATPQRTYFYPAAYGAGGAYGHYYYQNCMTPTMAQYPMPYNVAAPHPVPTQGGYLGPKPGDNEGQRTPSTPVTSTRPVETEAAQYQRSVSYPGVYYPGGPYMYPYGYSPQTQGFANQPRPMWFPYGYPNAASYQTPQKTPGLSNSNEPSPGTTSGPRTPGDVDDSEEETPTKKPSFRARLQEKEKKKPNVPAFPIKRAGRSPYRPASPPPQTRSAFQAKLAAAVRAVPGTRSRLRRLRSDDDLISLKELSLDDDDDEGAEDDVEHCEIDVYDAPDVPN</sequence>
<dbReference type="AlphaFoldDB" id="A0A507B4L9"/>
<accession>A0A507B4L9</accession>
<feature type="region of interest" description="Disordered" evidence="1">
    <location>
        <begin position="71"/>
        <end position="106"/>
    </location>
</feature>
<feature type="compositionally biased region" description="Polar residues" evidence="1">
    <location>
        <begin position="155"/>
        <end position="169"/>
    </location>
</feature>
<feature type="region of interest" description="Disordered" evidence="1">
    <location>
        <begin position="1"/>
        <end position="24"/>
    </location>
</feature>